<sequence length="48" mass="5624">MKLITLQGWLCSSYLSSYENRRNCKDPTCYMSLIILVPMEMTSMDSIR</sequence>
<reference evidence="1" key="1">
    <citation type="submission" date="2014-09" db="EMBL/GenBank/DDBJ databases">
        <authorList>
            <person name="Magalhaes I.L.F."/>
            <person name="Oliveira U."/>
            <person name="Santos F.R."/>
            <person name="Vidigal T.H.D.A."/>
            <person name="Brescovit A.D."/>
            <person name="Santos A.J."/>
        </authorList>
    </citation>
    <scope>NUCLEOTIDE SEQUENCE</scope>
    <source>
        <tissue evidence="1">Shoot tissue taken approximately 20 cm above the soil surface</tissue>
    </source>
</reference>
<reference evidence="1" key="2">
    <citation type="journal article" date="2015" name="Data Brief">
        <title>Shoot transcriptome of the giant reed, Arundo donax.</title>
        <authorList>
            <person name="Barrero R.A."/>
            <person name="Guerrero F.D."/>
            <person name="Moolhuijzen P."/>
            <person name="Goolsby J.A."/>
            <person name="Tidwell J."/>
            <person name="Bellgard S.E."/>
            <person name="Bellgard M.I."/>
        </authorList>
    </citation>
    <scope>NUCLEOTIDE SEQUENCE</scope>
    <source>
        <tissue evidence="1">Shoot tissue taken approximately 20 cm above the soil surface</tissue>
    </source>
</reference>
<dbReference type="AlphaFoldDB" id="A0A0A9ARN6"/>
<name>A0A0A9ARN6_ARUDO</name>
<proteinExistence type="predicted"/>
<evidence type="ECO:0000313" key="1">
    <source>
        <dbReference type="EMBL" id="JAD54419.1"/>
    </source>
</evidence>
<protein>
    <submittedName>
        <fullName evidence="1">Uncharacterized protein</fullName>
    </submittedName>
</protein>
<organism evidence="1">
    <name type="scientific">Arundo donax</name>
    <name type="common">Giant reed</name>
    <name type="synonym">Donax arundinaceus</name>
    <dbReference type="NCBI Taxonomy" id="35708"/>
    <lineage>
        <taxon>Eukaryota</taxon>
        <taxon>Viridiplantae</taxon>
        <taxon>Streptophyta</taxon>
        <taxon>Embryophyta</taxon>
        <taxon>Tracheophyta</taxon>
        <taxon>Spermatophyta</taxon>
        <taxon>Magnoliopsida</taxon>
        <taxon>Liliopsida</taxon>
        <taxon>Poales</taxon>
        <taxon>Poaceae</taxon>
        <taxon>PACMAD clade</taxon>
        <taxon>Arundinoideae</taxon>
        <taxon>Arundineae</taxon>
        <taxon>Arundo</taxon>
    </lineage>
</organism>
<dbReference type="EMBL" id="GBRH01243476">
    <property type="protein sequence ID" value="JAD54419.1"/>
    <property type="molecule type" value="Transcribed_RNA"/>
</dbReference>
<accession>A0A0A9ARN6</accession>